<evidence type="ECO:0000313" key="11">
    <source>
        <dbReference type="Proteomes" id="UP000635477"/>
    </source>
</evidence>
<dbReference type="AlphaFoldDB" id="A0A8H4UKP7"/>
<feature type="transmembrane region" description="Helical" evidence="8">
    <location>
        <begin position="103"/>
        <end position="124"/>
    </location>
</feature>
<dbReference type="PANTHER" id="PTHR48022:SF56">
    <property type="entry name" value="MAJOR FACILITATOR SUPERFAMILY (MFS) PROFILE DOMAIN-CONTAINING PROTEIN-RELATED"/>
    <property type="match status" value="1"/>
</dbReference>
<comment type="subcellular location">
    <subcellularLocation>
        <location evidence="1">Membrane</location>
        <topology evidence="1">Multi-pass membrane protein</topology>
    </subcellularLocation>
</comment>
<evidence type="ECO:0000256" key="6">
    <source>
        <dbReference type="ARBA" id="ARBA00023136"/>
    </source>
</evidence>
<comment type="similarity">
    <text evidence="2 7">Belongs to the major facilitator superfamily. Sugar transporter (TC 2.A.1.1) family.</text>
</comment>
<organism evidence="10 11">
    <name type="scientific">Fusarium zealandicum</name>
    <dbReference type="NCBI Taxonomy" id="1053134"/>
    <lineage>
        <taxon>Eukaryota</taxon>
        <taxon>Fungi</taxon>
        <taxon>Dikarya</taxon>
        <taxon>Ascomycota</taxon>
        <taxon>Pezizomycotina</taxon>
        <taxon>Sordariomycetes</taxon>
        <taxon>Hypocreomycetidae</taxon>
        <taxon>Hypocreales</taxon>
        <taxon>Nectriaceae</taxon>
        <taxon>Fusarium</taxon>
        <taxon>Fusarium staphyleae species complex</taxon>
    </lineage>
</organism>
<feature type="transmembrane region" description="Helical" evidence="8">
    <location>
        <begin position="316"/>
        <end position="338"/>
    </location>
</feature>
<reference evidence="10" key="2">
    <citation type="submission" date="2020-05" db="EMBL/GenBank/DDBJ databases">
        <authorList>
            <person name="Kim H.-S."/>
            <person name="Proctor R.H."/>
            <person name="Brown D.W."/>
        </authorList>
    </citation>
    <scope>NUCLEOTIDE SEQUENCE</scope>
    <source>
        <strain evidence="10">NRRL 22465</strain>
    </source>
</reference>
<dbReference type="PROSITE" id="PS50850">
    <property type="entry name" value="MFS"/>
    <property type="match status" value="1"/>
</dbReference>
<sequence>MPVGKHQDPDVDHNDHVAAVPYSEKAGLPQDGAADKAQEIETTMPLRQVFRYYWKAVAWSVCMSMATVMESYDLILINSFFAFPQFNRRYGVQLPDGKWSIPARWQIALTLVINVGMIIGVFANGYCADRWGLRRVLMCSHIALAGFIFINFLAPSIEVLVVGTLLMSIPCGFFAAATPSYAAEVTPLKLTGYLTVYVNLCWVMGKLIGFGVLAGLLDNQTQWSYRIPFALQWAWPLPLLVATYFAPESPWWLVRKGRLDEAERSLRRLSVAPVEVIDPKDTLAMMTRTIETERDMNIHGSYMDCFRGDNLRRTEIAMISWGCQLLPGFAVQNYITYFFSLAGLSSSASFYMSIGNASLAFIGTVSSWFVMTRFGWRTIYLSGLAAMIPIMSLVGFLDLASHTSVGPNIRWAQAALLLVWFFIYGVSIGPIPYGIAASVGANNLRVKTISLGRNTYYFLSIINVIVAPYLLNPQEANLQGKAAFPATVMTVLLATWAYFRLPELKNMTADTLDHLFHQKTSARNFRNAAKEYQEVQ</sequence>
<dbReference type="Gene3D" id="1.20.1250.20">
    <property type="entry name" value="MFS general substrate transporter like domains"/>
    <property type="match status" value="1"/>
</dbReference>
<evidence type="ECO:0000259" key="9">
    <source>
        <dbReference type="PROSITE" id="PS50850"/>
    </source>
</evidence>
<feature type="transmembrane region" description="Helical" evidence="8">
    <location>
        <begin position="454"/>
        <end position="471"/>
    </location>
</feature>
<feature type="transmembrane region" description="Helical" evidence="8">
    <location>
        <begin position="483"/>
        <end position="499"/>
    </location>
</feature>
<evidence type="ECO:0000256" key="1">
    <source>
        <dbReference type="ARBA" id="ARBA00004141"/>
    </source>
</evidence>
<feature type="domain" description="Major facilitator superfamily (MFS) profile" evidence="9">
    <location>
        <begin position="59"/>
        <end position="505"/>
    </location>
</feature>
<dbReference type="SUPFAM" id="SSF103473">
    <property type="entry name" value="MFS general substrate transporter"/>
    <property type="match status" value="1"/>
</dbReference>
<feature type="transmembrane region" description="Helical" evidence="8">
    <location>
        <begin position="350"/>
        <end position="371"/>
    </location>
</feature>
<feature type="transmembrane region" description="Helical" evidence="8">
    <location>
        <begin position="194"/>
        <end position="217"/>
    </location>
</feature>
<dbReference type="Pfam" id="PF00083">
    <property type="entry name" value="Sugar_tr"/>
    <property type="match status" value="1"/>
</dbReference>
<accession>A0A8H4UKP7</accession>
<dbReference type="InterPro" id="IPR050360">
    <property type="entry name" value="MFS_Sugar_Transporters"/>
</dbReference>
<keyword evidence="6 8" id="KW-0472">Membrane</keyword>
<feature type="transmembrane region" description="Helical" evidence="8">
    <location>
        <begin position="229"/>
        <end position="246"/>
    </location>
</feature>
<dbReference type="NCBIfam" id="TIGR00879">
    <property type="entry name" value="SP"/>
    <property type="match status" value="1"/>
</dbReference>
<comment type="caution">
    <text evidence="10">The sequence shown here is derived from an EMBL/GenBank/DDBJ whole genome shotgun (WGS) entry which is preliminary data.</text>
</comment>
<dbReference type="FunFam" id="1.20.1250.20:FF:000078">
    <property type="entry name" value="MFS maltose transporter, putative"/>
    <property type="match status" value="1"/>
</dbReference>
<gene>
    <name evidence="10" type="ORF">FZEAL_5174</name>
</gene>
<evidence type="ECO:0000256" key="5">
    <source>
        <dbReference type="ARBA" id="ARBA00022989"/>
    </source>
</evidence>
<dbReference type="InterPro" id="IPR005828">
    <property type="entry name" value="MFS_sugar_transport-like"/>
</dbReference>
<feature type="transmembrane region" description="Helical" evidence="8">
    <location>
        <begin position="160"/>
        <end position="182"/>
    </location>
</feature>
<evidence type="ECO:0000256" key="4">
    <source>
        <dbReference type="ARBA" id="ARBA00022692"/>
    </source>
</evidence>
<feature type="transmembrane region" description="Helical" evidence="8">
    <location>
        <begin position="378"/>
        <end position="397"/>
    </location>
</feature>
<dbReference type="GO" id="GO:0016020">
    <property type="term" value="C:membrane"/>
    <property type="evidence" value="ECO:0007669"/>
    <property type="project" value="UniProtKB-SubCell"/>
</dbReference>
<dbReference type="GO" id="GO:0005351">
    <property type="term" value="F:carbohydrate:proton symporter activity"/>
    <property type="evidence" value="ECO:0007669"/>
    <property type="project" value="TreeGrafter"/>
</dbReference>
<keyword evidence="4 8" id="KW-0812">Transmembrane</keyword>
<keyword evidence="3 7" id="KW-0813">Transport</keyword>
<dbReference type="EMBL" id="JABEYC010000367">
    <property type="protein sequence ID" value="KAF4978449.1"/>
    <property type="molecule type" value="Genomic_DNA"/>
</dbReference>
<protein>
    <recommendedName>
        <fullName evidence="9">Major facilitator superfamily (MFS) profile domain-containing protein</fullName>
    </recommendedName>
</protein>
<evidence type="ECO:0000256" key="3">
    <source>
        <dbReference type="ARBA" id="ARBA00022448"/>
    </source>
</evidence>
<proteinExistence type="inferred from homology"/>
<evidence type="ECO:0000313" key="10">
    <source>
        <dbReference type="EMBL" id="KAF4978449.1"/>
    </source>
</evidence>
<dbReference type="Proteomes" id="UP000635477">
    <property type="component" value="Unassembled WGS sequence"/>
</dbReference>
<feature type="transmembrane region" description="Helical" evidence="8">
    <location>
        <begin position="56"/>
        <end position="83"/>
    </location>
</feature>
<reference evidence="10" key="1">
    <citation type="journal article" date="2020" name="BMC Genomics">
        <title>Correction to: Identification and distribution of gene clusters required for synthesis of sphingolipid metabolism inhibitors in diverse species of the filamentous fungus Fusarium.</title>
        <authorList>
            <person name="Kim H.S."/>
            <person name="Lohmar J.M."/>
            <person name="Busman M."/>
            <person name="Brown D.W."/>
            <person name="Naumann T.A."/>
            <person name="Divon H.H."/>
            <person name="Lysoe E."/>
            <person name="Uhlig S."/>
            <person name="Proctor R.H."/>
        </authorList>
    </citation>
    <scope>NUCLEOTIDE SEQUENCE</scope>
    <source>
        <strain evidence="10">NRRL 22465</strain>
    </source>
</reference>
<name>A0A8H4UKP7_9HYPO</name>
<evidence type="ECO:0000256" key="8">
    <source>
        <dbReference type="SAM" id="Phobius"/>
    </source>
</evidence>
<keyword evidence="11" id="KW-1185">Reference proteome</keyword>
<dbReference type="OrthoDB" id="6612291at2759"/>
<evidence type="ECO:0000256" key="7">
    <source>
        <dbReference type="RuleBase" id="RU003346"/>
    </source>
</evidence>
<evidence type="ECO:0000256" key="2">
    <source>
        <dbReference type="ARBA" id="ARBA00010992"/>
    </source>
</evidence>
<dbReference type="InterPro" id="IPR003663">
    <property type="entry name" value="Sugar/inositol_transpt"/>
</dbReference>
<dbReference type="InterPro" id="IPR020846">
    <property type="entry name" value="MFS_dom"/>
</dbReference>
<feature type="transmembrane region" description="Helical" evidence="8">
    <location>
        <begin position="417"/>
        <end position="442"/>
    </location>
</feature>
<feature type="transmembrane region" description="Helical" evidence="8">
    <location>
        <begin position="136"/>
        <end position="154"/>
    </location>
</feature>
<dbReference type="InterPro" id="IPR036259">
    <property type="entry name" value="MFS_trans_sf"/>
</dbReference>
<keyword evidence="5 8" id="KW-1133">Transmembrane helix</keyword>
<dbReference type="PANTHER" id="PTHR48022">
    <property type="entry name" value="PLASTIDIC GLUCOSE TRANSPORTER 4"/>
    <property type="match status" value="1"/>
</dbReference>